<proteinExistence type="inferred from homology"/>
<comment type="similarity">
    <text evidence="1 3">Belongs to the UreD family.</text>
</comment>
<evidence type="ECO:0000313" key="5">
    <source>
        <dbReference type="Proteomes" id="UP000635902"/>
    </source>
</evidence>
<keyword evidence="2 3" id="KW-0143">Chaperone</keyword>
<organism evidence="4 5">
    <name type="scientific">Corynebacterium suicordis DSM 45110</name>
    <dbReference type="NCBI Taxonomy" id="1121369"/>
    <lineage>
        <taxon>Bacteria</taxon>
        <taxon>Bacillati</taxon>
        <taxon>Actinomycetota</taxon>
        <taxon>Actinomycetes</taxon>
        <taxon>Mycobacteriales</taxon>
        <taxon>Corynebacteriaceae</taxon>
        <taxon>Corynebacterium</taxon>
    </lineage>
</organism>
<keyword evidence="5" id="KW-1185">Reference proteome</keyword>
<dbReference type="Pfam" id="PF01774">
    <property type="entry name" value="UreD"/>
    <property type="match status" value="1"/>
</dbReference>
<evidence type="ECO:0000256" key="1">
    <source>
        <dbReference type="ARBA" id="ARBA00007177"/>
    </source>
</evidence>
<gene>
    <name evidence="3" type="primary">ureD</name>
    <name evidence="4" type="ORF">IRY30_01515</name>
</gene>
<comment type="subunit">
    <text evidence="3">UreD, UreF and UreG form a complex that acts as a GTP-hydrolysis-dependent molecular chaperone, activating the urease apoprotein by helping to assemble the nickel containing metallocenter of UreC. The UreE protein probably delivers the nickel.</text>
</comment>
<dbReference type="PANTHER" id="PTHR33643:SF1">
    <property type="entry name" value="UREASE ACCESSORY PROTEIN D"/>
    <property type="match status" value="1"/>
</dbReference>
<keyword evidence="3" id="KW-0963">Cytoplasm</keyword>
<protein>
    <recommendedName>
        <fullName evidence="3">Urease accessory protein UreD</fullName>
    </recommendedName>
</protein>
<reference evidence="4 5" key="1">
    <citation type="submission" date="2020-10" db="EMBL/GenBank/DDBJ databases">
        <title>Novel species in genus Corynebacterium.</title>
        <authorList>
            <person name="Zhang G."/>
        </authorList>
    </citation>
    <scope>NUCLEOTIDE SEQUENCE [LARGE SCALE GENOMIC DNA]</scope>
    <source>
        <strain evidence="4 5">DSM 45110</strain>
    </source>
</reference>
<dbReference type="HAMAP" id="MF_01384">
    <property type="entry name" value="UreD"/>
    <property type="match status" value="1"/>
</dbReference>
<name>A0ABR9ZH71_9CORY</name>
<evidence type="ECO:0000313" key="4">
    <source>
        <dbReference type="EMBL" id="MBF4552760.1"/>
    </source>
</evidence>
<keyword evidence="3" id="KW-0996">Nickel insertion</keyword>
<accession>A0ABR9ZH71</accession>
<dbReference type="InterPro" id="IPR002669">
    <property type="entry name" value="UreD"/>
</dbReference>
<dbReference type="PANTHER" id="PTHR33643">
    <property type="entry name" value="UREASE ACCESSORY PROTEIN D"/>
    <property type="match status" value="1"/>
</dbReference>
<dbReference type="EMBL" id="JADKMY010000001">
    <property type="protein sequence ID" value="MBF4552760.1"/>
    <property type="molecule type" value="Genomic_DNA"/>
</dbReference>
<sequence>MGDRLDASLITPWIPREVREFLARTDGAVSQRSGVLGVGKPGKVGVLEATFKVDQASGRTGLAKRFVKAPMSLTRPLYVDPSDPSHAVLYVRTTGGGLAENDRIRQKILVGERAQATVTTQAATNVHRMNTGLATQWSTFSVADRARLEYLPGHTTLYAGSRLVQFTEFEVAPQAALIAGEITLAGRLARGENHTFDAVCLGMRVTRNGMPLLKDHVVMVGAGNGTDLMLWGDAPVWGTLVIVVPEDFSPTQGFALSDMCHEALLAVPAVQEGKVTTGVSTLMNRSGAMVRIAGNSSITVRATMNAAHDAARRAVMGSPAFDLRTM</sequence>
<comment type="subcellular location">
    <subcellularLocation>
        <location evidence="3">Cytoplasm</location>
    </subcellularLocation>
</comment>
<evidence type="ECO:0000256" key="2">
    <source>
        <dbReference type="ARBA" id="ARBA00023186"/>
    </source>
</evidence>
<comment type="caution">
    <text evidence="4">The sequence shown here is derived from an EMBL/GenBank/DDBJ whole genome shotgun (WGS) entry which is preliminary data.</text>
</comment>
<dbReference type="Proteomes" id="UP000635902">
    <property type="component" value="Unassembled WGS sequence"/>
</dbReference>
<comment type="function">
    <text evidence="3">Required for maturation of urease via the functional incorporation of the urease nickel metallocenter.</text>
</comment>
<evidence type="ECO:0000256" key="3">
    <source>
        <dbReference type="HAMAP-Rule" id="MF_01384"/>
    </source>
</evidence>